<dbReference type="EMBL" id="KT322178">
    <property type="protein sequence ID" value="AKY04322.1"/>
    <property type="molecule type" value="Genomic_DNA"/>
</dbReference>
<feature type="region of interest" description="Disordered" evidence="1">
    <location>
        <begin position="34"/>
        <end position="71"/>
    </location>
</feature>
<protein>
    <submittedName>
        <fullName evidence="3">Putative cell surface glycoprotein</fullName>
    </submittedName>
</protein>
<feature type="region of interest" description="Disordered" evidence="1">
    <location>
        <begin position="787"/>
        <end position="850"/>
    </location>
</feature>
<dbReference type="PROSITE" id="PS00018">
    <property type="entry name" value="EF_HAND_1"/>
    <property type="match status" value="1"/>
</dbReference>
<dbReference type="AlphaFoldDB" id="A0A0K1YB45"/>
<dbReference type="Pfam" id="PF07581">
    <property type="entry name" value="Glug"/>
    <property type="match status" value="2"/>
</dbReference>
<feature type="region of interest" description="Disordered" evidence="1">
    <location>
        <begin position="408"/>
        <end position="443"/>
    </location>
</feature>
<sequence>MTMSSRVLTTLGVVLCALGVTVAAAAAPVIAGTTAQTQPQPHPQQSHPPVEGKVDIDPSDLPGDGSESNPYEISNVSELQAMEDDLDANYELVSDIDASQTAQFNDGRGFDPVGDGSGDFQGNFDGNGFQITQLIIDRGTSGEEVGLFGEVDSAVIESVHLDSVDITGNRSVGALAGFLEQDTTVRRVSANGSVSGEINTGGLIGAVEDSTVKAASTTGSVTGSTDVGGLAGQNVGGIITQSSSQTTVTATGEQQGSGLVSARAGGLIGGNFNNAITNQSYATGSVSGRKVGGITGENYNGSQISHTYAAGSVDERTDAPAGGVVGDNLRTCPFQPDSQLCDNYEAASVADSYWDTEKTGQSTSDGSATGLTTAEMQGQAAAANMNGFDFDNTWTTTSEYPALRVLSETDKGNGSGSGGDDGPIQIDVDPSDLPGDGSESTPYEISNISELQAMENDLDANYELVSDIDASQTAQFNDGAGFDPVGGPGFDENTPPPFTGTFDGNNQTITDLTITRSDERYVGLFGAVGLFEATEGATLADVTLANVTATGNRDVGGLVGRNFANITDATASGNVTGERFVGGVAGSNDGTITDVTTSGNVTGVSCDSGDSLAVGGLVGVNRGNVTATAAKSVTVTSDRSIGGLVGSNSGNITDATASGNVNGTERVGGLVGSNFVSITDASASVSVTGDTIVGGLVGENGATITDTFAVGSIVGTDDVGGLVGQTQSDATVEQSYFDIQATGQTISAGGIGLTTTEMQGPAAAENMDLAFGETWQTVSGNYPELIALSDSDTDSDSGSGSETSPTVSVSRSPSSSEIAPGETVTLTTKITGASGSVSTSSTYEPSVASATVRPVTVNGASTNPILSEATTSGSTVTLGDVGTDATVTITEELTVSEELNVTHQITGDVTAGETTTEVDSVSVTVTDIEPQSPVDEFDTDGNGDIEITELGQAGQAFASGQISITELGEVGAAFAS</sequence>
<feature type="compositionally biased region" description="Low complexity" evidence="1">
    <location>
        <begin position="796"/>
        <end position="817"/>
    </location>
</feature>
<dbReference type="Gene3D" id="2.160.20.110">
    <property type="match status" value="2"/>
</dbReference>
<dbReference type="InterPro" id="IPR011493">
    <property type="entry name" value="GLUG"/>
</dbReference>
<feature type="domain" description="GLUG" evidence="2">
    <location>
        <begin position="640"/>
        <end position="662"/>
    </location>
</feature>
<accession>A0A0K1YB45</accession>
<evidence type="ECO:0000313" key="3">
    <source>
        <dbReference type="EMBL" id="AKY04322.1"/>
    </source>
</evidence>
<name>A0A0K1YB45_9EURY</name>
<feature type="domain" description="GLUG" evidence="2">
    <location>
        <begin position="551"/>
        <end position="576"/>
    </location>
</feature>
<evidence type="ECO:0000256" key="1">
    <source>
        <dbReference type="SAM" id="MobiDB-lite"/>
    </source>
</evidence>
<evidence type="ECO:0000259" key="2">
    <source>
        <dbReference type="Pfam" id="PF07581"/>
    </source>
</evidence>
<feature type="compositionally biased region" description="Low complexity" evidence="1">
    <location>
        <begin position="831"/>
        <end position="842"/>
    </location>
</feature>
<dbReference type="InterPro" id="IPR018247">
    <property type="entry name" value="EF_Hand_1_Ca_BS"/>
</dbReference>
<feature type="compositionally biased region" description="Low complexity" evidence="1">
    <location>
        <begin position="34"/>
        <end position="49"/>
    </location>
</feature>
<organism evidence="3">
    <name type="scientific">uncultured haloarchaeon</name>
    <dbReference type="NCBI Taxonomy" id="160804"/>
    <lineage>
        <taxon>Archaea</taxon>
        <taxon>Methanobacteriati</taxon>
        <taxon>Methanobacteriota</taxon>
        <taxon>Stenosarchaea group</taxon>
        <taxon>Halobacteria</taxon>
        <taxon>Halobacteriales</taxon>
        <taxon>Halobacteriaceae</taxon>
        <taxon>environmental samples</taxon>
    </lineage>
</organism>
<proteinExistence type="predicted"/>
<reference evidence="3" key="1">
    <citation type="journal article" date="2015" name="BMC Genomics">
        <title>Diversity of the cell-wall associated genomic island of the archaeon Haloquadratum walsbyi.</title>
        <authorList>
            <person name="Martin-Cuadrado A.B."/>
            <person name="Pasic L."/>
            <person name="Rodriguez-Valera F."/>
        </authorList>
    </citation>
    <scope>NUCLEOTIDE SEQUENCE</scope>
</reference>